<dbReference type="EMBL" id="LGRX02035119">
    <property type="protein sequence ID" value="KAK3236223.1"/>
    <property type="molecule type" value="Genomic_DNA"/>
</dbReference>
<keyword evidence="2" id="KW-1185">Reference proteome</keyword>
<dbReference type="AlphaFoldDB" id="A0AAE0BHZ2"/>
<proteinExistence type="predicted"/>
<sequence length="102" mass="11715">MIGSWHKNVVRLVDKVVRNKTVSDKVIKAGVDTYLLYGSSQLKGRIELTRFNLFGKAGIFRRFRMQRKLASFHNTLKRMVRTGKYAFATNFISDGRGLSEES</sequence>
<reference evidence="1 2" key="1">
    <citation type="journal article" date="2015" name="Genome Biol. Evol.">
        <title>Comparative Genomics of a Bacterivorous Green Alga Reveals Evolutionary Causalities and Consequences of Phago-Mixotrophic Mode of Nutrition.</title>
        <authorList>
            <person name="Burns J.A."/>
            <person name="Paasch A."/>
            <person name="Narechania A."/>
            <person name="Kim E."/>
        </authorList>
    </citation>
    <scope>NUCLEOTIDE SEQUENCE [LARGE SCALE GENOMIC DNA]</scope>
    <source>
        <strain evidence="1 2">PLY_AMNH</strain>
    </source>
</reference>
<organism evidence="1 2">
    <name type="scientific">Cymbomonas tetramitiformis</name>
    <dbReference type="NCBI Taxonomy" id="36881"/>
    <lineage>
        <taxon>Eukaryota</taxon>
        <taxon>Viridiplantae</taxon>
        <taxon>Chlorophyta</taxon>
        <taxon>Pyramimonadophyceae</taxon>
        <taxon>Pyramimonadales</taxon>
        <taxon>Pyramimonadaceae</taxon>
        <taxon>Cymbomonas</taxon>
    </lineage>
</organism>
<accession>A0AAE0BHZ2</accession>
<gene>
    <name evidence="1" type="ORF">CYMTET_53624</name>
</gene>
<evidence type="ECO:0000313" key="1">
    <source>
        <dbReference type="EMBL" id="KAK3236223.1"/>
    </source>
</evidence>
<dbReference type="Proteomes" id="UP001190700">
    <property type="component" value="Unassembled WGS sequence"/>
</dbReference>
<protein>
    <submittedName>
        <fullName evidence="1">Uncharacterized protein</fullName>
    </submittedName>
</protein>
<evidence type="ECO:0000313" key="2">
    <source>
        <dbReference type="Proteomes" id="UP001190700"/>
    </source>
</evidence>
<comment type="caution">
    <text evidence="1">The sequence shown here is derived from an EMBL/GenBank/DDBJ whole genome shotgun (WGS) entry which is preliminary data.</text>
</comment>
<name>A0AAE0BHZ2_9CHLO</name>